<comment type="subcellular location">
    <subcellularLocation>
        <location evidence="1">Cell envelope</location>
    </subcellularLocation>
</comment>
<feature type="signal peptide" evidence="6">
    <location>
        <begin position="1"/>
        <end position="21"/>
    </location>
</feature>
<proteinExistence type="inferred from homology"/>
<evidence type="ECO:0000256" key="6">
    <source>
        <dbReference type="SAM" id="SignalP"/>
    </source>
</evidence>
<reference evidence="8 9" key="1">
    <citation type="journal article" date="2015" name="Genome Announc.">
        <title>Genome Sequence of Lactobacillus curieae CCTCC M 2011381T, a Novel Producer of Gamma-aminobutyric Acid.</title>
        <authorList>
            <person name="Wang Y."/>
            <person name="Wang Y."/>
            <person name="Lang C."/>
            <person name="Wei D."/>
            <person name="Xu P."/>
            <person name="Xie J."/>
        </authorList>
    </citation>
    <scope>NUCLEOTIDE SEQUENCE [LARGE SCALE GENOMIC DNA]</scope>
    <source>
        <strain evidence="8 9">CCTCC M 2011381</strain>
    </source>
</reference>
<dbReference type="RefSeq" id="WP_035168044.1">
    <property type="nucleotide sequence ID" value="NZ_CP018906.1"/>
</dbReference>
<dbReference type="Gene3D" id="3.40.190.10">
    <property type="entry name" value="Periplasmic binding protein-like II"/>
    <property type="match status" value="1"/>
</dbReference>
<dbReference type="PANTHER" id="PTHR30290:SF10">
    <property type="entry name" value="PERIPLASMIC OLIGOPEPTIDE-BINDING PROTEIN-RELATED"/>
    <property type="match status" value="1"/>
</dbReference>
<dbReference type="OrthoDB" id="403896at2"/>
<dbReference type="KEGG" id="lcu:PL11_006095"/>
<dbReference type="Gene3D" id="3.90.76.10">
    <property type="entry name" value="Dipeptide-binding Protein, Domain 1"/>
    <property type="match status" value="1"/>
</dbReference>
<evidence type="ECO:0000256" key="1">
    <source>
        <dbReference type="ARBA" id="ARBA00004196"/>
    </source>
</evidence>
<dbReference type="FunFam" id="3.10.105.10:FF:000001">
    <property type="entry name" value="Oligopeptide ABC transporter, oligopeptide-binding protein"/>
    <property type="match status" value="1"/>
</dbReference>
<dbReference type="GO" id="GO:0030288">
    <property type="term" value="C:outer membrane-bounded periplasmic space"/>
    <property type="evidence" value="ECO:0007669"/>
    <property type="project" value="UniProtKB-ARBA"/>
</dbReference>
<dbReference type="InterPro" id="IPR000914">
    <property type="entry name" value="SBP_5_dom"/>
</dbReference>
<dbReference type="InterPro" id="IPR039424">
    <property type="entry name" value="SBP_5"/>
</dbReference>
<dbReference type="InterPro" id="IPR030678">
    <property type="entry name" value="Peptide/Ni-bd"/>
</dbReference>
<feature type="chain" id="PRO_5039164089" evidence="6">
    <location>
        <begin position="22"/>
        <end position="539"/>
    </location>
</feature>
<name>A0A1S6QIW0_9LACO</name>
<evidence type="ECO:0000256" key="4">
    <source>
        <dbReference type="ARBA" id="ARBA00022729"/>
    </source>
</evidence>
<keyword evidence="5" id="KW-0571">Peptide transport</keyword>
<keyword evidence="4 6" id="KW-0732">Signal</keyword>
<organism evidence="8 9">
    <name type="scientific">Lentilactobacillus curieae</name>
    <dbReference type="NCBI Taxonomy" id="1138822"/>
    <lineage>
        <taxon>Bacteria</taxon>
        <taxon>Bacillati</taxon>
        <taxon>Bacillota</taxon>
        <taxon>Bacilli</taxon>
        <taxon>Lactobacillales</taxon>
        <taxon>Lactobacillaceae</taxon>
        <taxon>Lentilactobacillus</taxon>
    </lineage>
</organism>
<dbReference type="GO" id="GO:1904680">
    <property type="term" value="F:peptide transmembrane transporter activity"/>
    <property type="evidence" value="ECO:0007669"/>
    <property type="project" value="TreeGrafter"/>
</dbReference>
<gene>
    <name evidence="8" type="ORF">PL11_006095</name>
</gene>
<protein>
    <submittedName>
        <fullName evidence="8">Peptide ABC transporter substrate-binding protein</fullName>
    </submittedName>
</protein>
<dbReference type="GO" id="GO:0015833">
    <property type="term" value="P:peptide transport"/>
    <property type="evidence" value="ECO:0007669"/>
    <property type="project" value="UniProtKB-KW"/>
</dbReference>
<dbReference type="eggNOG" id="COG4166">
    <property type="taxonomic scope" value="Bacteria"/>
</dbReference>
<dbReference type="Pfam" id="PF00496">
    <property type="entry name" value="SBP_bac_5"/>
    <property type="match status" value="1"/>
</dbReference>
<sequence>MKLSSVAKLGGVAVFAALILAGCGSNSSQGGSSKTLNWTESANLPTMDLSKATDIVSGRMTNSTGEGLLRLAANNKVVPGVAKSYKVSKDGKTWTFNLRKSNWSNGKPVTAKDFVYSWQRTVNPKTASQYAYIFGNIVNANNVNTGKLPLSKLGVEAKGDYKLVVHLIKPQSFFKYMVAQTYYFPENKAAVQKNGSKYGTTSKALVYNGPFKMTNWNGTNDSWKLVKNNQYWNKNKVKLDAVNVQVIKDPSTALNSYQSNKIDFTTLNGTQVKQYKNNKEYHVNKEASTFYLEMNRKKDPIFKNANIRKALSYAIDRKQMADKVLADGSTAPKGYVPANMSKHNGKDFADAAYSKNGVSYNLAQAKKYWAKGLKETGKKSVTWNLLSDDTDGAKKSTEFVQSQLEKLPGLKINNQNLPFKTRLSRSTDGNFDLVITAWIADYPDPSNFLDLMTSTNSQNNGKFKNAEYDKLVKDYGGKDANNETARWNDMVKAEKILMDQNAIIPLYQTGKSGLLKSRVSGFEYFPTSPEYGFENASVK</sequence>
<evidence type="ECO:0000259" key="7">
    <source>
        <dbReference type="Pfam" id="PF00496"/>
    </source>
</evidence>
<accession>A0A1S6QIW0</accession>
<dbReference type="FunFam" id="3.90.76.10:FF:000001">
    <property type="entry name" value="Oligopeptide ABC transporter substrate-binding protein"/>
    <property type="match status" value="1"/>
</dbReference>
<dbReference type="PROSITE" id="PS51257">
    <property type="entry name" value="PROKAR_LIPOPROTEIN"/>
    <property type="match status" value="1"/>
</dbReference>
<evidence type="ECO:0000256" key="2">
    <source>
        <dbReference type="ARBA" id="ARBA00005695"/>
    </source>
</evidence>
<dbReference type="EMBL" id="CP018906">
    <property type="protein sequence ID" value="AQW21533.1"/>
    <property type="molecule type" value="Genomic_DNA"/>
</dbReference>
<feature type="domain" description="Solute-binding protein family 5" evidence="7">
    <location>
        <begin position="76"/>
        <end position="459"/>
    </location>
</feature>
<keyword evidence="5" id="KW-0653">Protein transport</keyword>
<dbReference type="Proteomes" id="UP000030361">
    <property type="component" value="Chromosome"/>
</dbReference>
<dbReference type="PANTHER" id="PTHR30290">
    <property type="entry name" value="PERIPLASMIC BINDING COMPONENT OF ABC TRANSPORTER"/>
    <property type="match status" value="1"/>
</dbReference>
<keyword evidence="9" id="KW-1185">Reference proteome</keyword>
<evidence type="ECO:0000313" key="8">
    <source>
        <dbReference type="EMBL" id="AQW21533.1"/>
    </source>
</evidence>
<comment type="similarity">
    <text evidence="2">Belongs to the bacterial solute-binding protein 5 family.</text>
</comment>
<dbReference type="Gene3D" id="3.10.105.10">
    <property type="entry name" value="Dipeptide-binding Protein, Domain 3"/>
    <property type="match status" value="1"/>
</dbReference>
<evidence type="ECO:0000256" key="5">
    <source>
        <dbReference type="ARBA" id="ARBA00022856"/>
    </source>
</evidence>
<dbReference type="PIRSF" id="PIRSF002741">
    <property type="entry name" value="MppA"/>
    <property type="match status" value="1"/>
</dbReference>
<dbReference type="GO" id="GO:0043190">
    <property type="term" value="C:ATP-binding cassette (ABC) transporter complex"/>
    <property type="evidence" value="ECO:0007669"/>
    <property type="project" value="InterPro"/>
</dbReference>
<evidence type="ECO:0000313" key="9">
    <source>
        <dbReference type="Proteomes" id="UP000030361"/>
    </source>
</evidence>
<keyword evidence="3" id="KW-0813">Transport</keyword>
<dbReference type="SUPFAM" id="SSF53850">
    <property type="entry name" value="Periplasmic binding protein-like II"/>
    <property type="match status" value="1"/>
</dbReference>
<evidence type="ECO:0000256" key="3">
    <source>
        <dbReference type="ARBA" id="ARBA00022448"/>
    </source>
</evidence>
<dbReference type="AlphaFoldDB" id="A0A1S6QIW0"/>
<dbReference type="CDD" id="cd08504">
    <property type="entry name" value="PBP2_OppA"/>
    <property type="match status" value="1"/>
</dbReference>